<proteinExistence type="predicted"/>
<evidence type="ECO:0000313" key="2">
    <source>
        <dbReference type="EMBL" id="MBK1697294.1"/>
    </source>
</evidence>
<sequence length="305" mass="33524">MADGTVPRLFCFGLGYSASHLARRLLHRGWHVAGTVRSAEKADQLREQGLEVHLFDRDHPLADPAATLAGTTHLLISVPPDGQGAGDAALDHHGADLAACADQLHWAGYLSTTGVYGNRDGGWVDENSELCPSSARSARRVQAETAWRRMHIDHGVPMHTFRLAGIYGPGRGPFRSIREGKAKRIDLPEQKFGRIHVEDIGDVLEASIARPDPGAIYNVSDDEPAAPADVTQFACELLGVEPPPLVSWEEADMSAMARTFWQDNKRVDNSKVHRDLGVQFRYPTYREGLQAVLQAETQTPVERRS</sequence>
<dbReference type="Gene3D" id="3.40.50.720">
    <property type="entry name" value="NAD(P)-binding Rossmann-like Domain"/>
    <property type="match status" value="1"/>
</dbReference>
<reference evidence="2" key="2">
    <citation type="journal article" date="2020" name="Microorganisms">
        <title>Osmotic Adaptation and Compatible Solute Biosynthesis of Phototrophic Bacteria as Revealed from Genome Analyses.</title>
        <authorList>
            <person name="Imhoff J.F."/>
            <person name="Rahn T."/>
            <person name="Kunzel S."/>
            <person name="Keller A."/>
            <person name="Neulinger S.C."/>
        </authorList>
    </citation>
    <scope>NUCLEOTIDE SEQUENCE</scope>
    <source>
        <strain evidence="2">DSM 9154</strain>
    </source>
</reference>
<dbReference type="AlphaFoldDB" id="A0A934QI32"/>
<evidence type="ECO:0000256" key="1">
    <source>
        <dbReference type="ARBA" id="ARBA00023027"/>
    </source>
</evidence>
<organism evidence="2 3">
    <name type="scientific">Rhodovibrio salinarum</name>
    <dbReference type="NCBI Taxonomy" id="1087"/>
    <lineage>
        <taxon>Bacteria</taxon>
        <taxon>Pseudomonadati</taxon>
        <taxon>Pseudomonadota</taxon>
        <taxon>Alphaproteobacteria</taxon>
        <taxon>Rhodospirillales</taxon>
        <taxon>Rhodovibrionaceae</taxon>
        <taxon>Rhodovibrio</taxon>
    </lineage>
</organism>
<dbReference type="PANTHER" id="PTHR43574">
    <property type="entry name" value="EPIMERASE-RELATED"/>
    <property type="match status" value="1"/>
</dbReference>
<dbReference type="RefSeq" id="WP_027288306.1">
    <property type="nucleotide sequence ID" value="NZ_NRRE01000022.1"/>
</dbReference>
<accession>A0A934QI32</accession>
<dbReference type="SUPFAM" id="SSF51735">
    <property type="entry name" value="NAD(P)-binding Rossmann-fold domains"/>
    <property type="match status" value="1"/>
</dbReference>
<comment type="caution">
    <text evidence="2">The sequence shown here is derived from an EMBL/GenBank/DDBJ whole genome shotgun (WGS) entry which is preliminary data.</text>
</comment>
<dbReference type="EMBL" id="NRRE01000022">
    <property type="protein sequence ID" value="MBK1697294.1"/>
    <property type="molecule type" value="Genomic_DNA"/>
</dbReference>
<dbReference type="InterPro" id="IPR036291">
    <property type="entry name" value="NAD(P)-bd_dom_sf"/>
</dbReference>
<reference evidence="2" key="1">
    <citation type="submission" date="2017-08" db="EMBL/GenBank/DDBJ databases">
        <authorList>
            <person name="Imhoff J.F."/>
            <person name="Rahn T."/>
            <person name="Kuenzel S."/>
            <person name="Neulinger S.C."/>
        </authorList>
    </citation>
    <scope>NUCLEOTIDE SEQUENCE</scope>
    <source>
        <strain evidence="2">DSM 9154</strain>
    </source>
</reference>
<keyword evidence="3" id="KW-1185">Reference proteome</keyword>
<evidence type="ECO:0000313" key="3">
    <source>
        <dbReference type="Proteomes" id="UP000778970"/>
    </source>
</evidence>
<protein>
    <submittedName>
        <fullName evidence="2">NAD(P)-dependent oxidoreductase</fullName>
    </submittedName>
</protein>
<dbReference type="Proteomes" id="UP000778970">
    <property type="component" value="Unassembled WGS sequence"/>
</dbReference>
<dbReference type="CDD" id="cd05266">
    <property type="entry name" value="SDR_a4"/>
    <property type="match status" value="1"/>
</dbReference>
<name>A0A934QI32_9PROT</name>
<gene>
    <name evidence="2" type="ORF">CKO21_08535</name>
</gene>
<keyword evidence="1" id="KW-0520">NAD</keyword>